<proteinExistence type="predicted"/>
<evidence type="ECO:0000256" key="6">
    <source>
        <dbReference type="ARBA" id="ARBA00023014"/>
    </source>
</evidence>
<dbReference type="Pfam" id="PF04055">
    <property type="entry name" value="Radical_SAM"/>
    <property type="match status" value="1"/>
</dbReference>
<dbReference type="GO" id="GO:0030488">
    <property type="term" value="P:tRNA methylation"/>
    <property type="evidence" value="ECO:0007669"/>
    <property type="project" value="TreeGrafter"/>
</dbReference>
<dbReference type="InterPro" id="IPR007197">
    <property type="entry name" value="rSAM"/>
</dbReference>
<feature type="domain" description="Radical SAM core" evidence="8">
    <location>
        <begin position="138"/>
        <end position="367"/>
    </location>
</feature>
<keyword evidence="4" id="KW-0479">Metal-binding</keyword>
<keyword evidence="2" id="KW-0004">4Fe-4S</keyword>
<dbReference type="GO" id="GO:0003824">
    <property type="term" value="F:catalytic activity"/>
    <property type="evidence" value="ECO:0007669"/>
    <property type="project" value="InterPro"/>
</dbReference>
<keyword evidence="10" id="KW-1185">Reference proteome</keyword>
<keyword evidence="5" id="KW-0408">Iron</keyword>
<dbReference type="Gene3D" id="3.20.20.70">
    <property type="entry name" value="Aldolase class I"/>
    <property type="match status" value="2"/>
</dbReference>
<evidence type="ECO:0000256" key="3">
    <source>
        <dbReference type="ARBA" id="ARBA00022691"/>
    </source>
</evidence>
<keyword evidence="6" id="KW-0411">Iron-sulfur</keyword>
<dbReference type="SFLD" id="SFLDS00029">
    <property type="entry name" value="Radical_SAM"/>
    <property type="match status" value="1"/>
</dbReference>
<sequence length="465" mass="51140">MPQRQATKEELVAKWTLQGRRGLVDSSGRLLLKNLTYEELHEWCQATGEREQRTRHIWRWLYHDGLWMRSMEETVGQQDGFGPSFRAKAVPRVSTDGELQLLHTTRSSDGTQKLVFALKDGGGTVETVLIPVMRSPGNRTRLTICVSSQVGCAMNCQFCFTGRMGLRGNLSTAQIIEQVVEARRLLASQAAPERPVPITNLVFMGMGEPLDNLPALLPAIEILTHPLGLHFGQGRVTVSTVGLVPQMQTLMAHNRSMLAVSLHATTDEVRDWICPVNRRWPLASLLGALKELFPRVTFPSRPSTPSQSQQALSSAIPDYSHVAAQSPAAVHSSAHPLSGEHERPSELPSEPQEASCSSQTQPAAQIALQTSPYGPTRLKTHASGRNFVMFEYVMLAGVNDTAEDAHRLLLLTQGIECKYNLIEFNSHPGTRFQGSDPDTIQAFRSILAGESGSPGGTYCFLALSW</sequence>
<dbReference type="GO" id="GO:0051539">
    <property type="term" value="F:4 iron, 4 sulfur cluster binding"/>
    <property type="evidence" value="ECO:0007669"/>
    <property type="project" value="UniProtKB-KW"/>
</dbReference>
<dbReference type="PROSITE" id="PS51918">
    <property type="entry name" value="RADICAL_SAM"/>
    <property type="match status" value="1"/>
</dbReference>
<evidence type="ECO:0000256" key="1">
    <source>
        <dbReference type="ARBA" id="ARBA00001966"/>
    </source>
</evidence>
<protein>
    <recommendedName>
        <fullName evidence="8">Radical SAM core domain-containing protein</fullName>
    </recommendedName>
</protein>
<comment type="caution">
    <text evidence="9">The sequence shown here is derived from an EMBL/GenBank/DDBJ whole genome shotgun (WGS) entry which is preliminary data.</text>
</comment>
<feature type="region of interest" description="Disordered" evidence="7">
    <location>
        <begin position="327"/>
        <end position="363"/>
    </location>
</feature>
<dbReference type="InterPro" id="IPR040072">
    <property type="entry name" value="Methyltransferase_A"/>
</dbReference>
<dbReference type="InterPro" id="IPR058240">
    <property type="entry name" value="rSAM_sf"/>
</dbReference>
<organism evidence="9 10">
    <name type="scientific">Symbiochloris irregularis</name>
    <dbReference type="NCBI Taxonomy" id="706552"/>
    <lineage>
        <taxon>Eukaryota</taxon>
        <taxon>Viridiplantae</taxon>
        <taxon>Chlorophyta</taxon>
        <taxon>core chlorophytes</taxon>
        <taxon>Trebouxiophyceae</taxon>
        <taxon>Trebouxiales</taxon>
        <taxon>Trebouxiaceae</taxon>
        <taxon>Symbiochloris</taxon>
    </lineage>
</organism>
<evidence type="ECO:0000256" key="4">
    <source>
        <dbReference type="ARBA" id="ARBA00022723"/>
    </source>
</evidence>
<evidence type="ECO:0000256" key="5">
    <source>
        <dbReference type="ARBA" id="ARBA00023004"/>
    </source>
</evidence>
<dbReference type="Proteomes" id="UP001465755">
    <property type="component" value="Unassembled WGS sequence"/>
</dbReference>
<reference evidence="9 10" key="1">
    <citation type="journal article" date="2024" name="Nat. Commun.">
        <title>Phylogenomics reveals the evolutionary origins of lichenization in chlorophyte algae.</title>
        <authorList>
            <person name="Puginier C."/>
            <person name="Libourel C."/>
            <person name="Otte J."/>
            <person name="Skaloud P."/>
            <person name="Haon M."/>
            <person name="Grisel S."/>
            <person name="Petersen M."/>
            <person name="Berrin J.G."/>
            <person name="Delaux P.M."/>
            <person name="Dal Grande F."/>
            <person name="Keller J."/>
        </authorList>
    </citation>
    <scope>NUCLEOTIDE SEQUENCE [LARGE SCALE GENOMIC DNA]</scope>
    <source>
        <strain evidence="9 10">SAG 2036</strain>
    </source>
</reference>
<dbReference type="GO" id="GO:0046872">
    <property type="term" value="F:metal ion binding"/>
    <property type="evidence" value="ECO:0007669"/>
    <property type="project" value="UniProtKB-KW"/>
</dbReference>
<evidence type="ECO:0000313" key="10">
    <source>
        <dbReference type="Proteomes" id="UP001465755"/>
    </source>
</evidence>
<name>A0AAW1PBK4_9CHLO</name>
<evidence type="ECO:0000313" key="9">
    <source>
        <dbReference type="EMBL" id="KAK9807114.1"/>
    </source>
</evidence>
<dbReference type="PANTHER" id="PTHR30544">
    <property type="entry name" value="23S RRNA METHYLTRANSFERASE"/>
    <property type="match status" value="1"/>
</dbReference>
<evidence type="ECO:0000256" key="2">
    <source>
        <dbReference type="ARBA" id="ARBA00022485"/>
    </source>
</evidence>
<dbReference type="EMBL" id="JALJOQ010000034">
    <property type="protein sequence ID" value="KAK9807114.1"/>
    <property type="molecule type" value="Genomic_DNA"/>
</dbReference>
<dbReference type="AlphaFoldDB" id="A0AAW1PBK4"/>
<dbReference type="GO" id="GO:0070475">
    <property type="term" value="P:rRNA base methylation"/>
    <property type="evidence" value="ECO:0007669"/>
    <property type="project" value="TreeGrafter"/>
</dbReference>
<dbReference type="Gene3D" id="1.10.150.530">
    <property type="match status" value="1"/>
</dbReference>
<evidence type="ECO:0000259" key="8">
    <source>
        <dbReference type="PROSITE" id="PS51918"/>
    </source>
</evidence>
<evidence type="ECO:0000256" key="7">
    <source>
        <dbReference type="SAM" id="MobiDB-lite"/>
    </source>
</evidence>
<accession>A0AAW1PBK4</accession>
<dbReference type="SUPFAM" id="SSF102114">
    <property type="entry name" value="Radical SAM enzymes"/>
    <property type="match status" value="1"/>
</dbReference>
<feature type="compositionally biased region" description="Polar residues" evidence="7">
    <location>
        <begin position="352"/>
        <end position="363"/>
    </location>
</feature>
<keyword evidence="3" id="KW-0949">S-adenosyl-L-methionine</keyword>
<dbReference type="CDD" id="cd01335">
    <property type="entry name" value="Radical_SAM"/>
    <property type="match status" value="1"/>
</dbReference>
<gene>
    <name evidence="9" type="ORF">WJX73_006752</name>
</gene>
<dbReference type="PANTHER" id="PTHR30544:SF9">
    <property type="entry name" value="RADICAL SAM SUPERFAMILY PROTEIN"/>
    <property type="match status" value="1"/>
</dbReference>
<dbReference type="InterPro" id="IPR013785">
    <property type="entry name" value="Aldolase_TIM"/>
</dbReference>
<comment type="cofactor">
    <cofactor evidence="1">
        <name>[4Fe-4S] cluster</name>
        <dbReference type="ChEBI" id="CHEBI:49883"/>
    </cofactor>
</comment>